<dbReference type="SMART" id="SM00317">
    <property type="entry name" value="SET"/>
    <property type="match status" value="1"/>
</dbReference>
<feature type="region of interest" description="Disordered" evidence="1">
    <location>
        <begin position="1"/>
        <end position="24"/>
    </location>
</feature>
<reference evidence="3 4" key="1">
    <citation type="submission" date="2015-12" db="EMBL/GenBank/DDBJ databases">
        <title>Draft genome sequence of Moniliophthora roreri, the causal agent of frosty pod rot of cacao.</title>
        <authorList>
            <person name="Aime M.C."/>
            <person name="Diaz-Valderrama J.R."/>
            <person name="Kijpornyongpan T."/>
            <person name="Phillips-Mora W."/>
        </authorList>
    </citation>
    <scope>NUCLEOTIDE SEQUENCE [LARGE SCALE GENOMIC DNA]</scope>
    <source>
        <strain evidence="3 4">MCA 2952</strain>
    </source>
</reference>
<proteinExistence type="predicted"/>
<name>A0A0W0FC97_MONRR</name>
<dbReference type="EMBL" id="LATX01002129">
    <property type="protein sequence ID" value="KTB33860.1"/>
    <property type="molecule type" value="Genomic_DNA"/>
</dbReference>
<dbReference type="InterPro" id="IPR053185">
    <property type="entry name" value="SET_domain_protein"/>
</dbReference>
<organism evidence="3 4">
    <name type="scientific">Moniliophthora roreri</name>
    <name type="common">Frosty pod rot fungus</name>
    <name type="synonym">Monilia roreri</name>
    <dbReference type="NCBI Taxonomy" id="221103"/>
    <lineage>
        <taxon>Eukaryota</taxon>
        <taxon>Fungi</taxon>
        <taxon>Dikarya</taxon>
        <taxon>Basidiomycota</taxon>
        <taxon>Agaricomycotina</taxon>
        <taxon>Agaricomycetes</taxon>
        <taxon>Agaricomycetidae</taxon>
        <taxon>Agaricales</taxon>
        <taxon>Marasmiineae</taxon>
        <taxon>Marasmiaceae</taxon>
        <taxon>Moniliophthora</taxon>
    </lineage>
</organism>
<dbReference type="SUPFAM" id="SSF82199">
    <property type="entry name" value="SET domain"/>
    <property type="match status" value="1"/>
</dbReference>
<evidence type="ECO:0000313" key="4">
    <source>
        <dbReference type="Proteomes" id="UP000054988"/>
    </source>
</evidence>
<dbReference type="InterPro" id="IPR046341">
    <property type="entry name" value="SET_dom_sf"/>
</dbReference>
<dbReference type="Gene3D" id="1.25.40.10">
    <property type="entry name" value="Tetratricopeptide repeat domain"/>
    <property type="match status" value="1"/>
</dbReference>
<dbReference type="PANTHER" id="PTHR47332">
    <property type="entry name" value="SET DOMAIN-CONTAINING PROTEIN 5"/>
    <property type="match status" value="1"/>
</dbReference>
<dbReference type="Gene3D" id="2.170.270.10">
    <property type="entry name" value="SET domain"/>
    <property type="match status" value="1"/>
</dbReference>
<dbReference type="Proteomes" id="UP000054988">
    <property type="component" value="Unassembled WGS sequence"/>
</dbReference>
<dbReference type="PROSITE" id="PS50280">
    <property type="entry name" value="SET"/>
    <property type="match status" value="1"/>
</dbReference>
<protein>
    <recommendedName>
        <fullName evidence="2">SET domain-containing protein</fullName>
    </recommendedName>
</protein>
<dbReference type="AlphaFoldDB" id="A0A0W0FC97"/>
<gene>
    <name evidence="3" type="ORF">WG66_13555</name>
</gene>
<dbReference type="CDD" id="cd20071">
    <property type="entry name" value="SET_SMYD"/>
    <property type="match status" value="1"/>
</dbReference>
<evidence type="ECO:0000259" key="2">
    <source>
        <dbReference type="PROSITE" id="PS50280"/>
    </source>
</evidence>
<comment type="caution">
    <text evidence="3">The sequence shown here is derived from an EMBL/GenBank/DDBJ whole genome shotgun (WGS) entry which is preliminary data.</text>
</comment>
<dbReference type="InterPro" id="IPR001214">
    <property type="entry name" value="SET_dom"/>
</dbReference>
<dbReference type="InterPro" id="IPR011990">
    <property type="entry name" value="TPR-like_helical_dom_sf"/>
</dbReference>
<evidence type="ECO:0000313" key="3">
    <source>
        <dbReference type="EMBL" id="KTB33860.1"/>
    </source>
</evidence>
<evidence type="ECO:0000256" key="1">
    <source>
        <dbReference type="SAM" id="MobiDB-lite"/>
    </source>
</evidence>
<sequence>MPSAIASCSRLNSRTSHRRRSSAGLALPLQQITSNVVPAQHSLTRKTPHRVTFNAIQDVCAIPEKSSDRQLNYIKFKDGVYCTDLPAPSVRTGIPKPSTYYQIAPVGGPAHTQGLGMLATNDIARGSVILVERPVLVILASALNYLTLEMLDPKLAKVLLGLSSSDGTLEGIIRTNSKEIEVPVQGSEMKRCFGLFPDMARVNHSCGPNALWRWDSLNLMLTLEAVRPIAAGSEITIPYIDCLQPRSSRRHQLKSIYGFECHCDFCDIHWSSLPTGVHSSDSTRMELAEFWDRLPPFEEWCSDTTAEDEELIKMHIRALELREQEGTQGFYYKKHIEAIAMCYGALADVEGFRVWTERVRRLRISGGEFAAPAVLEKWLDDPREFPVWGMRAEVVTA</sequence>
<dbReference type="Pfam" id="PF00856">
    <property type="entry name" value="SET"/>
    <property type="match status" value="1"/>
</dbReference>
<dbReference type="PANTHER" id="PTHR47332:SF4">
    <property type="entry name" value="SET DOMAIN-CONTAINING PROTEIN 5"/>
    <property type="match status" value="1"/>
</dbReference>
<dbReference type="eggNOG" id="KOG2084">
    <property type="taxonomic scope" value="Eukaryota"/>
</dbReference>
<feature type="domain" description="SET" evidence="2">
    <location>
        <begin position="95"/>
        <end position="240"/>
    </location>
</feature>
<accession>A0A0W0FC97</accession>